<reference evidence="1 2" key="1">
    <citation type="submission" date="2022-07" db="EMBL/GenBank/DDBJ databases">
        <title>Genome-wide signatures of adaptation to extreme environments.</title>
        <authorList>
            <person name="Cho C.H."/>
            <person name="Yoon H.S."/>
        </authorList>
    </citation>
    <scope>NUCLEOTIDE SEQUENCE [LARGE SCALE GENOMIC DNA]</scope>
    <source>
        <strain evidence="1 2">108.79 E11</strain>
    </source>
</reference>
<organism evidence="1 2">
    <name type="scientific">Galdieria yellowstonensis</name>
    <dbReference type="NCBI Taxonomy" id="3028027"/>
    <lineage>
        <taxon>Eukaryota</taxon>
        <taxon>Rhodophyta</taxon>
        <taxon>Bangiophyceae</taxon>
        <taxon>Galdieriales</taxon>
        <taxon>Galdieriaceae</taxon>
        <taxon>Galdieria</taxon>
    </lineage>
</organism>
<comment type="caution">
    <text evidence="1">The sequence shown here is derived from an EMBL/GenBank/DDBJ whole genome shotgun (WGS) entry which is preliminary data.</text>
</comment>
<sequence>MEGMFPPPRLSQCHVSFRLPKIEEKSLLQSLTEPDREFVVDGEVLQVVILLRPKGITMERLRELVSLLELSYSFEVGGAEEKATEHTEDRIPTTKGVYVFPFHHFSWSCPSLMDLSWQQIETDSNHFALIAEYPIPVSLPRTAVGKEVILQVNIRESWSIPTDDVVDAVQMIYQREKSTPLLNVTTKKKLQVIQGFQSRYWFTRNPSGSFLCFSVENMMEELCLRLGFPMLDLYSAHSVVAASSPVSGSNQHNRSAANTVSSTIHNKNIDSNISSYVSVRIPHSCSKEKKKEENAAFAKEAQGMDIFLRPKEEYCFVFHFTWKTDTYPCEDFMDPLIETPLRFFWQLHGSSLPSMFSEFPSECVYSVRWKLPSRLSAVSISFSGPETVLVDQVFSLDITVVNKSQEDIQQGLLLLHEKYLDQGKQSATDNNTTWQTTQDYALEYDSTPLHVQFPKSILSLGRIPQQESVTVRTDVTVTKQGLIRLPHVHLLDKTNGTHWKFEYAFEVFASIAQME</sequence>
<dbReference type="AlphaFoldDB" id="A0AAV9IHM7"/>
<gene>
    <name evidence="1" type="ORF">GAYE_SCF28MG4783</name>
</gene>
<keyword evidence="2" id="KW-1185">Reference proteome</keyword>
<dbReference type="Proteomes" id="UP001300502">
    <property type="component" value="Unassembled WGS sequence"/>
</dbReference>
<evidence type="ECO:0000313" key="2">
    <source>
        <dbReference type="Proteomes" id="UP001300502"/>
    </source>
</evidence>
<accession>A0AAV9IHM7</accession>
<protein>
    <submittedName>
        <fullName evidence="1">Uncharacterized protein</fullName>
    </submittedName>
</protein>
<name>A0AAV9IHM7_9RHOD</name>
<evidence type="ECO:0000313" key="1">
    <source>
        <dbReference type="EMBL" id="KAK4526865.1"/>
    </source>
</evidence>
<dbReference type="EMBL" id="JANCYU010000044">
    <property type="protein sequence ID" value="KAK4526865.1"/>
    <property type="molecule type" value="Genomic_DNA"/>
</dbReference>
<proteinExistence type="predicted"/>